<feature type="compositionally biased region" description="Polar residues" evidence="1">
    <location>
        <begin position="25"/>
        <end position="34"/>
    </location>
</feature>
<name>A0ABQ8FTU9_9PEZI</name>
<evidence type="ECO:0000313" key="3">
    <source>
        <dbReference type="Proteomes" id="UP000774617"/>
    </source>
</evidence>
<protein>
    <submittedName>
        <fullName evidence="2">Uncharacterized protein</fullName>
    </submittedName>
</protein>
<proteinExistence type="predicted"/>
<organism evidence="2 3">
    <name type="scientific">Macrophomina phaseolina</name>
    <dbReference type="NCBI Taxonomy" id="35725"/>
    <lineage>
        <taxon>Eukaryota</taxon>
        <taxon>Fungi</taxon>
        <taxon>Dikarya</taxon>
        <taxon>Ascomycota</taxon>
        <taxon>Pezizomycotina</taxon>
        <taxon>Dothideomycetes</taxon>
        <taxon>Dothideomycetes incertae sedis</taxon>
        <taxon>Botryosphaeriales</taxon>
        <taxon>Botryosphaeriaceae</taxon>
        <taxon>Macrophomina</taxon>
    </lineage>
</organism>
<gene>
    <name evidence="2" type="ORF">B0J12DRAFT_362908</name>
</gene>
<accession>A0ABQ8FTU9</accession>
<feature type="region of interest" description="Disordered" evidence="1">
    <location>
        <begin position="104"/>
        <end position="125"/>
    </location>
</feature>
<evidence type="ECO:0000313" key="2">
    <source>
        <dbReference type="EMBL" id="KAH7026779.1"/>
    </source>
</evidence>
<keyword evidence="3" id="KW-1185">Reference proteome</keyword>
<evidence type="ECO:0000256" key="1">
    <source>
        <dbReference type="SAM" id="MobiDB-lite"/>
    </source>
</evidence>
<feature type="region of interest" description="Disordered" evidence="1">
    <location>
        <begin position="18"/>
        <end position="53"/>
    </location>
</feature>
<dbReference type="Proteomes" id="UP000774617">
    <property type="component" value="Unassembled WGS sequence"/>
</dbReference>
<dbReference type="EMBL" id="JAGTJR010000056">
    <property type="protein sequence ID" value="KAH7026779.1"/>
    <property type="molecule type" value="Genomic_DNA"/>
</dbReference>
<reference evidence="2 3" key="1">
    <citation type="journal article" date="2021" name="Nat. Commun.">
        <title>Genetic determinants of endophytism in the Arabidopsis root mycobiome.</title>
        <authorList>
            <person name="Mesny F."/>
            <person name="Miyauchi S."/>
            <person name="Thiergart T."/>
            <person name="Pickel B."/>
            <person name="Atanasova L."/>
            <person name="Karlsson M."/>
            <person name="Huettel B."/>
            <person name="Barry K.W."/>
            <person name="Haridas S."/>
            <person name="Chen C."/>
            <person name="Bauer D."/>
            <person name="Andreopoulos W."/>
            <person name="Pangilinan J."/>
            <person name="LaButti K."/>
            <person name="Riley R."/>
            <person name="Lipzen A."/>
            <person name="Clum A."/>
            <person name="Drula E."/>
            <person name="Henrissat B."/>
            <person name="Kohler A."/>
            <person name="Grigoriev I.V."/>
            <person name="Martin F.M."/>
            <person name="Hacquard S."/>
        </authorList>
    </citation>
    <scope>NUCLEOTIDE SEQUENCE [LARGE SCALE GENOMIC DNA]</scope>
    <source>
        <strain evidence="2 3">MPI-SDFR-AT-0080</strain>
    </source>
</reference>
<sequence>MKIFIDAPTATTTALPTASAWATRPSIQGGSSRETGIRKPPDTLGTKPVKASRPPTAKTLLRLNLENSLRPPREPIRRVHTGDLAEGLNRRGARNLVRCDRSARRDGNTGKLWGRETQASSEQEGTQAWLVGEGGAGHPAWDLVRYPFCKTQSACHGETLTGNAKRGPGECRVLRPCTTSRLPAGRSAQQPLLAPRTSPLHWALTLGAPGWQAGSRPGRRDCCVARENGCACRYA</sequence>
<comment type="caution">
    <text evidence="2">The sequence shown here is derived from an EMBL/GenBank/DDBJ whole genome shotgun (WGS) entry which is preliminary data.</text>
</comment>